<keyword evidence="2 4" id="KW-0413">Isomerase</keyword>
<dbReference type="InterPro" id="IPR019490">
    <property type="entry name" value="Glu6P/Mann6P_isomerase_C"/>
</dbReference>
<dbReference type="GO" id="GO:0004476">
    <property type="term" value="F:mannose-6-phosphate isomerase activity"/>
    <property type="evidence" value="ECO:0007669"/>
    <property type="project" value="InterPro"/>
</dbReference>
<protein>
    <submittedName>
        <fullName evidence="4">Bifunctional phosphoglucose/phosphomannose isomerase</fullName>
    </submittedName>
</protein>
<reference evidence="4" key="2">
    <citation type="journal article" date="2012" name="PLoS ONE">
        <title>A Deeply Branching Thermophilic Bacterium with an Ancient Acetyl-CoA Pathway Dominates a Subsurface Ecosystem.</title>
        <authorList>
            <person name="Takami H."/>
            <person name="Noguchi H."/>
            <person name="Takaki Y."/>
            <person name="Uchiyama I."/>
            <person name="Toyoda A."/>
            <person name="Nishi S."/>
            <person name="Chee G.-J."/>
            <person name="Arai W."/>
            <person name="Nunoura T."/>
            <person name="Itoh T."/>
            <person name="Hattori M."/>
            <person name="Takai K."/>
        </authorList>
    </citation>
    <scope>NUCLEOTIDE SEQUENCE</scope>
</reference>
<dbReference type="NCBIfam" id="NF006426">
    <property type="entry name" value="PRK08674.1-6"/>
    <property type="match status" value="1"/>
</dbReference>
<dbReference type="Pfam" id="PF01380">
    <property type="entry name" value="SIS"/>
    <property type="match status" value="1"/>
</dbReference>
<feature type="domain" description="SIS" evidence="3">
    <location>
        <begin position="35"/>
        <end position="175"/>
    </location>
</feature>
<accession>H5SA59</accession>
<dbReference type="InterPro" id="IPR046348">
    <property type="entry name" value="SIS_dom_sf"/>
</dbReference>
<name>H5SA59_9CHLR</name>
<dbReference type="CDD" id="cd05637">
    <property type="entry name" value="SIS_PGI_PMI_2"/>
    <property type="match status" value="1"/>
</dbReference>
<sequence>MNNLDDLSTYATLDPQGMGDEIDALPAQLEKAWQAGQSLELPVIRTLRNVLIAGMGGSAIGGDLVAAYLASISPVPILVHRDYGLPAWVDENTLVIASSHSGNTEETLDAFAQALERKATVVALTTGGELAQRAKRQGVPLWQFEHKGQPRAAVGFSFGLLLALLARMGIAPDPSKEIERTLETMRREQLSLRREVPVVRNPAKRQAGQLLGRWVHVFAAGPLAPVARRWKTQINELAKAGASFEVLPEADHNTLAGVWHPEGVQTTGAIHLFLEAPLDHPRNRLRLELTREMFMLGGLNTDLYRAKGETVLENMWTALHFGDYMAYYLAIAYGVDPTPVENLEHFKKALKQRP</sequence>
<evidence type="ECO:0000256" key="2">
    <source>
        <dbReference type="ARBA" id="ARBA00023235"/>
    </source>
</evidence>
<dbReference type="SUPFAM" id="SSF53697">
    <property type="entry name" value="SIS domain"/>
    <property type="match status" value="1"/>
</dbReference>
<dbReference type="Pfam" id="PF10432">
    <property type="entry name" value="bact-PGI_C"/>
    <property type="match status" value="1"/>
</dbReference>
<dbReference type="GO" id="GO:0005975">
    <property type="term" value="P:carbohydrate metabolic process"/>
    <property type="evidence" value="ECO:0007669"/>
    <property type="project" value="InterPro"/>
</dbReference>
<reference evidence="4" key="1">
    <citation type="journal article" date="2005" name="Environ. Microbiol.">
        <title>Genetic and functional properties of uncultivated thermophilic crenarchaeotes from a subsurface gold mine as revealed by analysis of genome fragments.</title>
        <authorList>
            <person name="Nunoura T."/>
            <person name="Hirayama H."/>
            <person name="Takami H."/>
            <person name="Oida H."/>
            <person name="Nishi S."/>
            <person name="Shimamura S."/>
            <person name="Suzuki Y."/>
            <person name="Inagaki F."/>
            <person name="Takai K."/>
            <person name="Nealson K.H."/>
            <person name="Horikoshi K."/>
        </authorList>
    </citation>
    <scope>NUCLEOTIDE SEQUENCE</scope>
</reference>
<evidence type="ECO:0000313" key="4">
    <source>
        <dbReference type="EMBL" id="BAL53045.1"/>
    </source>
</evidence>
<proteinExistence type="inferred from homology"/>
<organism evidence="4">
    <name type="scientific">uncultured Chloroflexota bacterium</name>
    <dbReference type="NCBI Taxonomy" id="166587"/>
    <lineage>
        <taxon>Bacteria</taxon>
        <taxon>Bacillati</taxon>
        <taxon>Chloroflexota</taxon>
        <taxon>environmental samples</taxon>
    </lineage>
</organism>
<evidence type="ECO:0000256" key="1">
    <source>
        <dbReference type="ARBA" id="ARBA00010523"/>
    </source>
</evidence>
<dbReference type="AlphaFoldDB" id="H5SA59"/>
<dbReference type="CDD" id="cd05017">
    <property type="entry name" value="SIS_PGI_PMI_1"/>
    <property type="match status" value="1"/>
</dbReference>
<dbReference type="InterPro" id="IPR035484">
    <property type="entry name" value="SIS_PGI/PMI_1"/>
</dbReference>
<dbReference type="EMBL" id="AP011646">
    <property type="protein sequence ID" value="BAL53045.1"/>
    <property type="molecule type" value="Genomic_DNA"/>
</dbReference>
<comment type="similarity">
    <text evidence="1">Belongs to the PGI/PMI family.</text>
</comment>
<gene>
    <name evidence="4" type="ORF">HGMM_F04B01C20</name>
</gene>
<dbReference type="InterPro" id="IPR001347">
    <property type="entry name" value="SIS_dom"/>
</dbReference>
<evidence type="ECO:0000259" key="3">
    <source>
        <dbReference type="PROSITE" id="PS51464"/>
    </source>
</evidence>
<dbReference type="PROSITE" id="PS51464">
    <property type="entry name" value="SIS"/>
    <property type="match status" value="1"/>
</dbReference>
<dbReference type="GO" id="GO:0004347">
    <property type="term" value="F:glucose-6-phosphate isomerase activity"/>
    <property type="evidence" value="ECO:0007669"/>
    <property type="project" value="InterPro"/>
</dbReference>
<dbReference type="GO" id="GO:0097367">
    <property type="term" value="F:carbohydrate derivative binding"/>
    <property type="evidence" value="ECO:0007669"/>
    <property type="project" value="InterPro"/>
</dbReference>
<dbReference type="Gene3D" id="3.40.50.10490">
    <property type="entry name" value="Glucose-6-phosphate isomerase like protein, domain 1"/>
    <property type="match status" value="2"/>
</dbReference>
<dbReference type="GO" id="GO:1901135">
    <property type="term" value="P:carbohydrate derivative metabolic process"/>
    <property type="evidence" value="ECO:0007669"/>
    <property type="project" value="InterPro"/>
</dbReference>